<comment type="caution">
    <text evidence="2">The sequence shown here is derived from an EMBL/GenBank/DDBJ whole genome shotgun (WGS) entry which is preliminary data.</text>
</comment>
<dbReference type="InterPro" id="IPR036388">
    <property type="entry name" value="WH-like_DNA-bd_sf"/>
</dbReference>
<dbReference type="Proteomes" id="UP001596145">
    <property type="component" value="Unassembled WGS sequence"/>
</dbReference>
<keyword evidence="3" id="KW-1185">Reference proteome</keyword>
<feature type="region of interest" description="Disordered" evidence="1">
    <location>
        <begin position="106"/>
        <end position="143"/>
    </location>
</feature>
<protein>
    <submittedName>
        <fullName evidence="2">ArsR/SmtB family transcription factor</fullName>
    </submittedName>
</protein>
<evidence type="ECO:0000313" key="2">
    <source>
        <dbReference type="EMBL" id="MFC5133518.1"/>
    </source>
</evidence>
<gene>
    <name evidence="2" type="ORF">ACFPJA_02080</name>
</gene>
<proteinExistence type="predicted"/>
<accession>A0ABD5QN29</accession>
<feature type="compositionally biased region" description="Basic and acidic residues" evidence="1">
    <location>
        <begin position="122"/>
        <end position="136"/>
    </location>
</feature>
<evidence type="ECO:0000313" key="3">
    <source>
        <dbReference type="Proteomes" id="UP001596145"/>
    </source>
</evidence>
<reference evidence="2 3" key="1">
    <citation type="journal article" date="2019" name="Int. J. Syst. Evol. Microbiol.">
        <title>The Global Catalogue of Microorganisms (GCM) 10K type strain sequencing project: providing services to taxonomists for standard genome sequencing and annotation.</title>
        <authorList>
            <consortium name="The Broad Institute Genomics Platform"/>
            <consortium name="The Broad Institute Genome Sequencing Center for Infectious Disease"/>
            <person name="Wu L."/>
            <person name="Ma J."/>
        </authorList>
    </citation>
    <scope>NUCLEOTIDE SEQUENCE [LARGE SCALE GENOMIC DNA]</scope>
    <source>
        <strain evidence="2 3">CGMCC 1.16026</strain>
    </source>
</reference>
<dbReference type="CDD" id="cd00090">
    <property type="entry name" value="HTH_ARSR"/>
    <property type="match status" value="1"/>
</dbReference>
<evidence type="ECO:0000256" key="1">
    <source>
        <dbReference type="SAM" id="MobiDB-lite"/>
    </source>
</evidence>
<dbReference type="InterPro" id="IPR036390">
    <property type="entry name" value="WH_DNA-bd_sf"/>
</dbReference>
<dbReference type="AlphaFoldDB" id="A0ABD5QN29"/>
<dbReference type="EMBL" id="JBHSKV010000001">
    <property type="protein sequence ID" value="MFC5133518.1"/>
    <property type="molecule type" value="Genomic_DNA"/>
</dbReference>
<dbReference type="InterPro" id="IPR011991">
    <property type="entry name" value="ArsR-like_HTH"/>
</dbReference>
<organism evidence="2 3">
    <name type="scientific">Halorubrum glutamatedens</name>
    <dbReference type="NCBI Taxonomy" id="2707018"/>
    <lineage>
        <taxon>Archaea</taxon>
        <taxon>Methanobacteriati</taxon>
        <taxon>Methanobacteriota</taxon>
        <taxon>Stenosarchaea group</taxon>
        <taxon>Halobacteria</taxon>
        <taxon>Halobacteriales</taxon>
        <taxon>Haloferacaceae</taxon>
        <taxon>Halorubrum</taxon>
    </lineage>
</organism>
<dbReference type="SUPFAM" id="SSF46785">
    <property type="entry name" value="Winged helix' DNA-binding domain"/>
    <property type="match status" value="1"/>
</dbReference>
<name>A0ABD5QN29_9EURY</name>
<dbReference type="RefSeq" id="WP_136516458.1">
    <property type="nucleotide sequence ID" value="NZ_JBHSKV010000001.1"/>
</dbReference>
<dbReference type="Gene3D" id="1.10.10.10">
    <property type="entry name" value="Winged helix-like DNA-binding domain superfamily/Winged helix DNA-binding domain"/>
    <property type="match status" value="1"/>
</dbReference>
<sequence length="143" mass="16100">MDADDLERLADMFKGVGHPARIAILQAVEDGDPLTEAADRVGMSRGALQDHQRILIREGLMFRPTDVDSDFELTPLGEYVIQLLEQDADRLLNIMERAEELETAIREEHSEGPGLPVDESELERAVKTEKWRRIDETGSETEG</sequence>